<dbReference type="InterPro" id="IPR000253">
    <property type="entry name" value="FHA_dom"/>
</dbReference>
<organism evidence="3 4">
    <name type="scientific">Rhizophlyctis rosea</name>
    <dbReference type="NCBI Taxonomy" id="64517"/>
    <lineage>
        <taxon>Eukaryota</taxon>
        <taxon>Fungi</taxon>
        <taxon>Fungi incertae sedis</taxon>
        <taxon>Chytridiomycota</taxon>
        <taxon>Chytridiomycota incertae sedis</taxon>
        <taxon>Chytridiomycetes</taxon>
        <taxon>Rhizophlyctidales</taxon>
        <taxon>Rhizophlyctidaceae</taxon>
        <taxon>Rhizophlyctis</taxon>
    </lineage>
</organism>
<dbReference type="Gene3D" id="2.60.200.20">
    <property type="match status" value="1"/>
</dbReference>
<proteinExistence type="predicted"/>
<dbReference type="PROSITE" id="PS50006">
    <property type="entry name" value="FHA_DOMAIN"/>
    <property type="match status" value="1"/>
</dbReference>
<feature type="region of interest" description="Disordered" evidence="1">
    <location>
        <begin position="94"/>
        <end position="116"/>
    </location>
</feature>
<evidence type="ECO:0000256" key="1">
    <source>
        <dbReference type="SAM" id="MobiDB-lite"/>
    </source>
</evidence>
<reference evidence="3" key="1">
    <citation type="submission" date="2020-05" db="EMBL/GenBank/DDBJ databases">
        <title>Phylogenomic resolution of chytrid fungi.</title>
        <authorList>
            <person name="Stajich J.E."/>
            <person name="Amses K."/>
            <person name="Simmons R."/>
            <person name="Seto K."/>
            <person name="Myers J."/>
            <person name="Bonds A."/>
            <person name="Quandt C.A."/>
            <person name="Barry K."/>
            <person name="Liu P."/>
            <person name="Grigoriev I."/>
            <person name="Longcore J.E."/>
            <person name="James T.Y."/>
        </authorList>
    </citation>
    <scope>NUCLEOTIDE SEQUENCE</scope>
    <source>
        <strain evidence="3">JEL0318</strain>
    </source>
</reference>
<dbReference type="EMBL" id="JADGJD010001217">
    <property type="protein sequence ID" value="KAJ3045636.1"/>
    <property type="molecule type" value="Genomic_DNA"/>
</dbReference>
<dbReference type="AlphaFoldDB" id="A0AAD5X1J3"/>
<gene>
    <name evidence="3" type="ORF">HK097_001137</name>
</gene>
<accession>A0AAD5X1J3</accession>
<dbReference type="Pfam" id="PF00498">
    <property type="entry name" value="FHA"/>
    <property type="match status" value="1"/>
</dbReference>
<evidence type="ECO:0000313" key="4">
    <source>
        <dbReference type="Proteomes" id="UP001212841"/>
    </source>
</evidence>
<keyword evidence="4" id="KW-1185">Reference proteome</keyword>
<feature type="domain" description="FHA" evidence="2">
    <location>
        <begin position="454"/>
        <end position="506"/>
    </location>
</feature>
<dbReference type="InterPro" id="IPR008984">
    <property type="entry name" value="SMAD_FHA_dom_sf"/>
</dbReference>
<dbReference type="SMART" id="SM00240">
    <property type="entry name" value="FHA"/>
    <property type="match status" value="1"/>
</dbReference>
<feature type="compositionally biased region" description="Low complexity" evidence="1">
    <location>
        <begin position="383"/>
        <end position="398"/>
    </location>
</feature>
<evidence type="ECO:0000313" key="3">
    <source>
        <dbReference type="EMBL" id="KAJ3045636.1"/>
    </source>
</evidence>
<protein>
    <recommendedName>
        <fullName evidence="2">FHA domain-containing protein</fullName>
    </recommendedName>
</protein>
<feature type="region of interest" description="Disordered" evidence="1">
    <location>
        <begin position="369"/>
        <end position="409"/>
    </location>
</feature>
<sequence>MATRDLNDDCWTHCTSYLANTSINELLKCGTLNRRFENLVDTHPFWVSLGKRLKVGPPKPRARKYKTWKSLPVQFVIDDTNRVKSTYSVEQTGNTLSLNSENSPSSQNATLQKSSRHHKQFAERRAVVKEKFSDVGSNREVADWVRTGTGNIDQIVQEIRDKIAREELVAQKIPQFVGEWAVRRWMNWKEGDIDQIMQAIQNKISRQELVDRQFPQFAGERKVLIFRQRNAKRDDRRAELKAKLAAFGLSLREDATLGNQYIHEGYGNADEIVTCEREIERYIRCTKYQELKRERDHGRLWRRKSEYNDFLRCYRMYNGRSDVGLKWSGIAKFFGLEQTSTASDVPPKSLWTIINALLGNRFKVTTVAESPAVENPATREPVSETTQEGEQVQQQQSSHLGSPALDEKEDNYISKRLEEDLENDEKKVAAHLRMFPNGGDLLEEVLVALRTVINVIGRFGSQTDVDIEAKGVSRPHALIEISSSGTEHFIEDLDSTNGTTIGRSSLPITPFRCYALSHGMEIKFAGARCHYEVIGEWEECGM</sequence>
<evidence type="ECO:0000259" key="2">
    <source>
        <dbReference type="PROSITE" id="PS50006"/>
    </source>
</evidence>
<dbReference type="Proteomes" id="UP001212841">
    <property type="component" value="Unassembled WGS sequence"/>
</dbReference>
<dbReference type="SUPFAM" id="SSF49879">
    <property type="entry name" value="SMAD/FHA domain"/>
    <property type="match status" value="1"/>
</dbReference>
<comment type="caution">
    <text evidence="3">The sequence shown here is derived from an EMBL/GenBank/DDBJ whole genome shotgun (WGS) entry which is preliminary data.</text>
</comment>
<name>A0AAD5X1J3_9FUNG</name>
<feature type="compositionally biased region" description="Polar residues" evidence="1">
    <location>
        <begin position="94"/>
        <end position="113"/>
    </location>
</feature>